<accession>A0A9Q9CCH3</accession>
<feature type="transmembrane region" description="Helical" evidence="1">
    <location>
        <begin position="97"/>
        <end position="116"/>
    </location>
</feature>
<sequence length="119" mass="13772">MLFFFLVSVVADNVEIPRHSFDTLKVGNAYISSSQNGTSPTWNSIKISFPGYYRYDIKENEPRKLELVDSTQYFGEKEEMQFRVDFETKYCGLIPDAWAMITSLTVFSIIMFVMPLKSI</sequence>
<evidence type="ECO:0000313" key="5">
    <source>
        <dbReference type="Proteomes" id="UP001217963"/>
    </source>
</evidence>
<dbReference type="EMBL" id="CP075157">
    <property type="protein sequence ID" value="UTX44323.1"/>
    <property type="molecule type" value="Genomic_DNA"/>
</dbReference>
<evidence type="ECO:0000256" key="1">
    <source>
        <dbReference type="SAM" id="Phobius"/>
    </source>
</evidence>
<keyword evidence="1" id="KW-0812">Transmembrane</keyword>
<keyword evidence="5" id="KW-1185">Reference proteome</keyword>
<keyword evidence="1" id="KW-1133">Transmembrane helix</keyword>
<reference evidence="3 5" key="2">
    <citation type="submission" date="2023-02" db="EMBL/GenBank/DDBJ databases">
        <title>Encephalitozoon hellem ATCC 50451 complete genome.</title>
        <authorList>
            <person name="Mascarenhas dos Santos A.C."/>
            <person name="Julian A.T."/>
            <person name="Pombert J.-F."/>
        </authorList>
    </citation>
    <scope>NUCLEOTIDE SEQUENCE [LARGE SCALE GENOMIC DNA]</scope>
    <source>
        <strain evidence="3 5">ATCC 50451</strain>
    </source>
</reference>
<organism evidence="2 4">
    <name type="scientific">Encephalitozoon hellem</name>
    <name type="common">Microsporidian parasite</name>
    <dbReference type="NCBI Taxonomy" id="27973"/>
    <lineage>
        <taxon>Eukaryota</taxon>
        <taxon>Fungi</taxon>
        <taxon>Fungi incertae sedis</taxon>
        <taxon>Microsporidia</taxon>
        <taxon>Unikaryonidae</taxon>
        <taxon>Encephalitozoon</taxon>
    </lineage>
</organism>
<dbReference type="EMBL" id="CP119072">
    <property type="protein sequence ID" value="WEL39823.1"/>
    <property type="molecule type" value="Genomic_DNA"/>
</dbReference>
<dbReference type="AlphaFoldDB" id="A0A9Q9CCH3"/>
<keyword evidence="1" id="KW-0472">Membrane</keyword>
<name>A0A9Q9CCH3_ENCHE</name>
<dbReference type="Proteomes" id="UP001217963">
    <property type="component" value="Chromosome XI"/>
</dbReference>
<protein>
    <submittedName>
        <fullName evidence="2">Uncharacterized protein</fullName>
    </submittedName>
</protein>
<reference evidence="2" key="1">
    <citation type="submission" date="2021-05" db="EMBL/GenBank/DDBJ databases">
        <title>Encephalitozoon hellem ATCC 50604 Complete Genome.</title>
        <authorList>
            <person name="Mascarenhas dos Santos A.C."/>
            <person name="Julian A.T."/>
            <person name="Pombert J.-F."/>
        </authorList>
    </citation>
    <scope>NUCLEOTIDE SEQUENCE</scope>
    <source>
        <strain evidence="2">ATCC 50604</strain>
    </source>
</reference>
<dbReference type="OrthoDB" id="2190056at2759"/>
<evidence type="ECO:0000313" key="3">
    <source>
        <dbReference type="EMBL" id="WEL39823.1"/>
    </source>
</evidence>
<evidence type="ECO:0000313" key="2">
    <source>
        <dbReference type="EMBL" id="UTX44323.1"/>
    </source>
</evidence>
<dbReference type="Proteomes" id="UP001059546">
    <property type="component" value="Chromosome XI"/>
</dbReference>
<evidence type="ECO:0000313" key="4">
    <source>
        <dbReference type="Proteomes" id="UP001059546"/>
    </source>
</evidence>
<gene>
    <name evidence="2" type="ORF">GPU96_11g21220</name>
    <name evidence="3" type="ORF">PFJ87_11g00600</name>
</gene>
<proteinExistence type="predicted"/>